<keyword evidence="2" id="KW-1185">Reference proteome</keyword>
<sequence length="122" mass="13209">MVGARPPTMLIRSGTRTDLRVVFLKLSGPTSRKGDAADIHWTNSSPVRRIGVCIRWGVKTDDAVVSISDAAIDRFLQVDTNNDLELPPSLSATIKAVRQISSDKAQGSDAIPLEVYKHDGPV</sequence>
<reference evidence="3" key="1">
    <citation type="submission" date="2016-06" db="UniProtKB">
        <authorList>
            <consortium name="WormBaseParasite"/>
        </authorList>
    </citation>
    <scope>IDENTIFICATION</scope>
</reference>
<proteinExistence type="predicted"/>
<dbReference type="AlphaFoldDB" id="A0A183TTE8"/>
<dbReference type="EMBL" id="UYSU01049071">
    <property type="protein sequence ID" value="VDM06132.1"/>
    <property type="molecule type" value="Genomic_DNA"/>
</dbReference>
<dbReference type="Proteomes" id="UP000275846">
    <property type="component" value="Unassembled WGS sequence"/>
</dbReference>
<name>A0A183TTE8_SCHSO</name>
<reference evidence="1 2" key="2">
    <citation type="submission" date="2018-11" db="EMBL/GenBank/DDBJ databases">
        <authorList>
            <consortium name="Pathogen Informatics"/>
        </authorList>
    </citation>
    <scope>NUCLEOTIDE SEQUENCE [LARGE SCALE GENOMIC DNA]</scope>
    <source>
        <strain evidence="1 2">NST_G2</strain>
    </source>
</reference>
<evidence type="ECO:0000313" key="2">
    <source>
        <dbReference type="Proteomes" id="UP000275846"/>
    </source>
</evidence>
<protein>
    <submittedName>
        <fullName evidence="3">TerD domain-containing protein</fullName>
    </submittedName>
</protein>
<evidence type="ECO:0000313" key="3">
    <source>
        <dbReference type="WBParaSite" id="SSLN_0002048001-mRNA-1"/>
    </source>
</evidence>
<evidence type="ECO:0000313" key="1">
    <source>
        <dbReference type="EMBL" id="VDM06132.1"/>
    </source>
</evidence>
<accession>A0A183TTE8</accession>
<gene>
    <name evidence="1" type="ORF">SSLN_LOCUS19746</name>
</gene>
<organism evidence="3">
    <name type="scientific">Schistocephalus solidus</name>
    <name type="common">Tapeworm</name>
    <dbReference type="NCBI Taxonomy" id="70667"/>
    <lineage>
        <taxon>Eukaryota</taxon>
        <taxon>Metazoa</taxon>
        <taxon>Spiralia</taxon>
        <taxon>Lophotrochozoa</taxon>
        <taxon>Platyhelminthes</taxon>
        <taxon>Cestoda</taxon>
        <taxon>Eucestoda</taxon>
        <taxon>Diphyllobothriidea</taxon>
        <taxon>Diphyllobothriidae</taxon>
        <taxon>Schistocephalus</taxon>
    </lineage>
</organism>
<dbReference type="WBParaSite" id="SSLN_0002048001-mRNA-1">
    <property type="protein sequence ID" value="SSLN_0002048001-mRNA-1"/>
    <property type="gene ID" value="SSLN_0002048001"/>
</dbReference>